<dbReference type="GO" id="GO:0006935">
    <property type="term" value="P:chemotaxis"/>
    <property type="evidence" value="ECO:0007669"/>
    <property type="project" value="UniProtKB-KW"/>
</dbReference>
<accession>A0A3B1APT9</accession>
<dbReference type="PANTHER" id="PTHR39452">
    <property type="entry name" value="CHEY-P PHOSPHATASE CHEX"/>
    <property type="match status" value="1"/>
</dbReference>
<evidence type="ECO:0000259" key="2">
    <source>
        <dbReference type="Pfam" id="PF13690"/>
    </source>
</evidence>
<dbReference type="EMBL" id="UOFR01000084">
    <property type="protein sequence ID" value="VAX01398.1"/>
    <property type="molecule type" value="Genomic_DNA"/>
</dbReference>
<dbReference type="InterPro" id="IPR028051">
    <property type="entry name" value="CheX-like_dom"/>
</dbReference>
<dbReference type="InterPro" id="IPR028976">
    <property type="entry name" value="CheC-like_sf"/>
</dbReference>
<organism evidence="3">
    <name type="scientific">hydrothermal vent metagenome</name>
    <dbReference type="NCBI Taxonomy" id="652676"/>
    <lineage>
        <taxon>unclassified sequences</taxon>
        <taxon>metagenomes</taxon>
        <taxon>ecological metagenomes</taxon>
    </lineage>
</organism>
<proteinExistence type="predicted"/>
<keyword evidence="1" id="KW-0145">Chemotaxis</keyword>
<dbReference type="AlphaFoldDB" id="A0A3B1APT9"/>
<dbReference type="SUPFAM" id="SSF103039">
    <property type="entry name" value="CheC-like"/>
    <property type="match status" value="1"/>
</dbReference>
<sequence length="154" mass="16848">MDAKLINPVLETMVSVLSTMANVKPNLGKPKIKTDEVALGDVTGIMSMVSPKVRASLAISFSKSIIIDLVQRMLGEEITEVDDTARDMAGEMTNMVVGGAKNLYAEQGYDFDMSSPKLLLGKEHTIHHEFSGQTIMLPFSADAGEFYIEICFEE</sequence>
<evidence type="ECO:0000256" key="1">
    <source>
        <dbReference type="ARBA" id="ARBA00022500"/>
    </source>
</evidence>
<dbReference type="PANTHER" id="PTHR39452:SF1">
    <property type="entry name" value="CHEY-P PHOSPHATASE CHEX"/>
    <property type="match status" value="1"/>
</dbReference>
<feature type="domain" description="Chemotaxis phosphatase CheX-like" evidence="2">
    <location>
        <begin position="43"/>
        <end position="140"/>
    </location>
</feature>
<gene>
    <name evidence="3" type="ORF">MNBD_GAMMA21-2632</name>
</gene>
<dbReference type="InterPro" id="IPR038756">
    <property type="entry name" value="CheX-like"/>
</dbReference>
<evidence type="ECO:0000313" key="3">
    <source>
        <dbReference type="EMBL" id="VAX01398.1"/>
    </source>
</evidence>
<reference evidence="3" key="1">
    <citation type="submission" date="2018-06" db="EMBL/GenBank/DDBJ databases">
        <authorList>
            <person name="Zhirakovskaya E."/>
        </authorList>
    </citation>
    <scope>NUCLEOTIDE SEQUENCE</scope>
</reference>
<dbReference type="Gene3D" id="3.40.1550.10">
    <property type="entry name" value="CheC-like"/>
    <property type="match status" value="1"/>
</dbReference>
<dbReference type="Pfam" id="PF13690">
    <property type="entry name" value="CheX"/>
    <property type="match status" value="1"/>
</dbReference>
<name>A0A3B1APT9_9ZZZZ</name>
<dbReference type="CDD" id="cd17906">
    <property type="entry name" value="CheX"/>
    <property type="match status" value="1"/>
</dbReference>
<protein>
    <recommendedName>
        <fullName evidence="2">Chemotaxis phosphatase CheX-like domain-containing protein</fullName>
    </recommendedName>
</protein>